<proteinExistence type="predicted"/>
<gene>
    <name evidence="1" type="ORF">RFI_26392</name>
</gene>
<evidence type="ECO:0000313" key="2">
    <source>
        <dbReference type="Proteomes" id="UP000023152"/>
    </source>
</evidence>
<name>X6MAF7_RETFI</name>
<dbReference type="EMBL" id="ASPP01022904">
    <property type="protein sequence ID" value="ETO10983.1"/>
    <property type="molecule type" value="Genomic_DNA"/>
</dbReference>
<comment type="caution">
    <text evidence="1">The sequence shown here is derived from an EMBL/GenBank/DDBJ whole genome shotgun (WGS) entry which is preliminary data.</text>
</comment>
<evidence type="ECO:0000313" key="1">
    <source>
        <dbReference type="EMBL" id="ETO10983.1"/>
    </source>
</evidence>
<accession>X6MAF7</accession>
<protein>
    <submittedName>
        <fullName evidence="1">Uncharacterized protein</fullName>
    </submittedName>
</protein>
<sequence length="180" mass="22233">MRKKKNRNWRLDHTSPSYKYILYYIKNNFVCLWVEKKNEIIKRKKRKKKKKKEKCGKKGKKEIIKKKKVKKKKTKHFDNENNKKIIIIKRKQKLCFFKKLLEPKGFEFRTTAKIETAWRNNEKFFFGKEHYRSDIIFYLLFIYVDMVNILKWTLARSKQCKRLNGYNATNNITFFIIYLI</sequence>
<dbReference type="AlphaFoldDB" id="X6MAF7"/>
<keyword evidence="2" id="KW-1185">Reference proteome</keyword>
<dbReference type="Proteomes" id="UP000023152">
    <property type="component" value="Unassembled WGS sequence"/>
</dbReference>
<reference evidence="1 2" key="1">
    <citation type="journal article" date="2013" name="Curr. Biol.">
        <title>The Genome of the Foraminiferan Reticulomyxa filosa.</title>
        <authorList>
            <person name="Glockner G."/>
            <person name="Hulsmann N."/>
            <person name="Schleicher M."/>
            <person name="Noegel A.A."/>
            <person name="Eichinger L."/>
            <person name="Gallinger C."/>
            <person name="Pawlowski J."/>
            <person name="Sierra R."/>
            <person name="Euteneuer U."/>
            <person name="Pillet L."/>
            <person name="Moustafa A."/>
            <person name="Platzer M."/>
            <person name="Groth M."/>
            <person name="Szafranski K."/>
            <person name="Schliwa M."/>
        </authorList>
    </citation>
    <scope>NUCLEOTIDE SEQUENCE [LARGE SCALE GENOMIC DNA]</scope>
</reference>
<organism evidence="1 2">
    <name type="scientific">Reticulomyxa filosa</name>
    <dbReference type="NCBI Taxonomy" id="46433"/>
    <lineage>
        <taxon>Eukaryota</taxon>
        <taxon>Sar</taxon>
        <taxon>Rhizaria</taxon>
        <taxon>Retaria</taxon>
        <taxon>Foraminifera</taxon>
        <taxon>Monothalamids</taxon>
        <taxon>Reticulomyxidae</taxon>
        <taxon>Reticulomyxa</taxon>
    </lineage>
</organism>